<evidence type="ECO:0000313" key="3">
    <source>
        <dbReference type="Proteomes" id="UP000824782"/>
    </source>
</evidence>
<dbReference type="EMBL" id="WNYA01026369">
    <property type="protein sequence ID" value="KAG8537825.1"/>
    <property type="molecule type" value="Genomic_DNA"/>
</dbReference>
<accession>A0AAV6YSE5</accession>
<dbReference type="InterPro" id="IPR031996">
    <property type="entry name" value="NVL2_nucleolin-bd"/>
</dbReference>
<feature type="domain" description="NVL2 nucleolin binding" evidence="1">
    <location>
        <begin position="9"/>
        <end position="72"/>
    </location>
</feature>
<evidence type="ECO:0000313" key="2">
    <source>
        <dbReference type="EMBL" id="KAG8537825.1"/>
    </source>
</evidence>
<reference evidence="2" key="1">
    <citation type="thesis" date="2020" institute="ProQuest LLC" country="789 East Eisenhower Parkway, Ann Arbor, MI, USA">
        <title>Comparative Genomics and Chromosome Evolution.</title>
        <authorList>
            <person name="Mudd A.B."/>
        </authorList>
    </citation>
    <scope>NUCLEOTIDE SEQUENCE</scope>
    <source>
        <strain evidence="2">237g6f4</strain>
        <tissue evidence="2">Blood</tissue>
    </source>
</reference>
<proteinExistence type="predicted"/>
<dbReference type="Gene3D" id="1.10.10.2010">
    <property type="match status" value="1"/>
</dbReference>
<dbReference type="FunFam" id="1.10.10.2010:FF:000001">
    <property type="entry name" value="Nuclear valosin-containing protein-like"/>
    <property type="match status" value="1"/>
</dbReference>
<sequence>MKIRPVSPGIDRRLKQRLSQYLSSNRCGGFVDLAAVAADLQRTYSAEYGRRKRNAFRIQVEKVFKVICDENEDTAALEGTHLAKRARRGADG</sequence>
<keyword evidence="3" id="KW-1185">Reference proteome</keyword>
<comment type="caution">
    <text evidence="2">The sequence shown here is derived from an EMBL/GenBank/DDBJ whole genome shotgun (WGS) entry which is preliminary data.</text>
</comment>
<name>A0AAV6YSE5_ENGPU</name>
<dbReference type="InterPro" id="IPR038100">
    <property type="entry name" value="NLV2_N_sf"/>
</dbReference>
<dbReference type="Proteomes" id="UP000824782">
    <property type="component" value="Unassembled WGS sequence"/>
</dbReference>
<dbReference type="Pfam" id="PF16725">
    <property type="entry name" value="Nucleolin_bd"/>
    <property type="match status" value="1"/>
</dbReference>
<evidence type="ECO:0000259" key="1">
    <source>
        <dbReference type="Pfam" id="PF16725"/>
    </source>
</evidence>
<protein>
    <recommendedName>
        <fullName evidence="1">NVL2 nucleolin binding domain-containing protein</fullName>
    </recommendedName>
</protein>
<organism evidence="2 3">
    <name type="scientific">Engystomops pustulosus</name>
    <name type="common">Tungara frog</name>
    <name type="synonym">Physalaemus pustulosus</name>
    <dbReference type="NCBI Taxonomy" id="76066"/>
    <lineage>
        <taxon>Eukaryota</taxon>
        <taxon>Metazoa</taxon>
        <taxon>Chordata</taxon>
        <taxon>Craniata</taxon>
        <taxon>Vertebrata</taxon>
        <taxon>Euteleostomi</taxon>
        <taxon>Amphibia</taxon>
        <taxon>Batrachia</taxon>
        <taxon>Anura</taxon>
        <taxon>Neobatrachia</taxon>
        <taxon>Hyloidea</taxon>
        <taxon>Leptodactylidae</taxon>
        <taxon>Leiuperinae</taxon>
        <taxon>Engystomops</taxon>
    </lineage>
</organism>
<gene>
    <name evidence="2" type="ORF">GDO81_023762</name>
</gene>
<dbReference type="AlphaFoldDB" id="A0AAV6YSE5"/>